<comment type="caution">
    <text evidence="4">The sequence shown here is derived from an EMBL/GenBank/DDBJ whole genome shotgun (WGS) entry which is preliminary data.</text>
</comment>
<dbReference type="EMBL" id="CM029043">
    <property type="protein sequence ID" value="KAG2610715.1"/>
    <property type="molecule type" value="Genomic_DNA"/>
</dbReference>
<dbReference type="GO" id="GO:0006353">
    <property type="term" value="P:DNA-templated transcription termination"/>
    <property type="evidence" value="ECO:0007669"/>
    <property type="project" value="UniProtKB-KW"/>
</dbReference>
<dbReference type="InterPro" id="IPR038538">
    <property type="entry name" value="MTERF_sf"/>
</dbReference>
<keyword evidence="3" id="KW-0809">Transit peptide</keyword>
<organism evidence="4 5">
    <name type="scientific">Panicum virgatum</name>
    <name type="common">Blackwell switchgrass</name>
    <dbReference type="NCBI Taxonomy" id="38727"/>
    <lineage>
        <taxon>Eukaryota</taxon>
        <taxon>Viridiplantae</taxon>
        <taxon>Streptophyta</taxon>
        <taxon>Embryophyta</taxon>
        <taxon>Tracheophyta</taxon>
        <taxon>Spermatophyta</taxon>
        <taxon>Magnoliopsida</taxon>
        <taxon>Liliopsida</taxon>
        <taxon>Poales</taxon>
        <taxon>Poaceae</taxon>
        <taxon>PACMAD clade</taxon>
        <taxon>Panicoideae</taxon>
        <taxon>Panicodae</taxon>
        <taxon>Paniceae</taxon>
        <taxon>Panicinae</taxon>
        <taxon>Panicum</taxon>
        <taxon>Panicum sect. Hiantes</taxon>
    </lineage>
</organism>
<dbReference type="InterPro" id="IPR003690">
    <property type="entry name" value="MTERF"/>
</dbReference>
<sequence length="366" mass="40864">MNHLRNRLSPLLSTRRSLPTTPVPLLLLSLHRLLSATAASTSPKPFSVEEYLVSTCGLTRAQALKASKNLAHLRSPSRPDAVLAFLSALGLSRPDIAALLSDLGLSRAQIARLVPLARSAFRSSALGPNLGLWLRVMGSFDKVLTVLRLRCNILGSDIEKVVKPNLALLQQYGIHACNFPSNSYLPLVMTRAPEHVQAVVTRISKFGLRQDSRVFAKALMVFGVHRQEKVDEKIRALEMLGWSQYDVLTAVRKMPNLLNMSKERLQRNLDFLARDVGLEIPYIAQRPVLLMYSLESRLIPRHHLIKILNAKGMLSDKFDLYSVFALSEKKFLDRFMNPYKHMVPGLADAYASSCAGKVPHGHTYLI</sequence>
<reference evidence="4 5" key="1">
    <citation type="submission" date="2020-05" db="EMBL/GenBank/DDBJ databases">
        <title>WGS assembly of Panicum virgatum.</title>
        <authorList>
            <person name="Lovell J.T."/>
            <person name="Jenkins J."/>
            <person name="Shu S."/>
            <person name="Juenger T.E."/>
            <person name="Schmutz J."/>
        </authorList>
    </citation>
    <scope>NUCLEOTIDE SEQUENCE [LARGE SCALE GENOMIC DNA]</scope>
    <source>
        <strain evidence="5">cv. AP13</strain>
    </source>
</reference>
<dbReference type="Gene3D" id="1.25.70.10">
    <property type="entry name" value="Transcription termination factor 3, mitochondrial"/>
    <property type="match status" value="1"/>
</dbReference>
<protein>
    <submittedName>
        <fullName evidence="4">Uncharacterized protein</fullName>
    </submittedName>
</protein>
<dbReference type="PANTHER" id="PTHR13068">
    <property type="entry name" value="CGI-12 PROTEIN-RELATED"/>
    <property type="match status" value="1"/>
</dbReference>
<evidence type="ECO:0000256" key="1">
    <source>
        <dbReference type="ARBA" id="ARBA00007692"/>
    </source>
</evidence>
<proteinExistence type="inferred from homology"/>
<evidence type="ECO:0000313" key="5">
    <source>
        <dbReference type="Proteomes" id="UP000823388"/>
    </source>
</evidence>
<evidence type="ECO:0000256" key="3">
    <source>
        <dbReference type="ARBA" id="ARBA00022946"/>
    </source>
</evidence>
<keyword evidence="2" id="KW-0806">Transcription termination</keyword>
<dbReference type="GO" id="GO:0003676">
    <property type="term" value="F:nucleic acid binding"/>
    <property type="evidence" value="ECO:0007669"/>
    <property type="project" value="InterPro"/>
</dbReference>
<accession>A0A8T0TNS3</accession>
<keyword evidence="5" id="KW-1185">Reference proteome</keyword>
<dbReference type="SMART" id="SM00733">
    <property type="entry name" value="Mterf"/>
    <property type="match status" value="4"/>
</dbReference>
<comment type="similarity">
    <text evidence="1">Belongs to the mTERF family.</text>
</comment>
<dbReference type="FunFam" id="1.25.70.10:FF:000001">
    <property type="entry name" value="Mitochondrial transcription termination factor-like"/>
    <property type="match status" value="1"/>
</dbReference>
<evidence type="ECO:0000256" key="2">
    <source>
        <dbReference type="ARBA" id="ARBA00022472"/>
    </source>
</evidence>
<dbReference type="AlphaFoldDB" id="A0A8T0TNS3"/>
<keyword evidence="2" id="KW-0805">Transcription regulation</keyword>
<dbReference type="Pfam" id="PF02536">
    <property type="entry name" value="mTERF"/>
    <property type="match status" value="1"/>
</dbReference>
<evidence type="ECO:0000313" key="4">
    <source>
        <dbReference type="EMBL" id="KAG2610715.1"/>
    </source>
</evidence>
<keyword evidence="2" id="KW-0804">Transcription</keyword>
<gene>
    <name evidence="4" type="ORF">PVAP13_4KG249000</name>
</gene>
<dbReference type="Proteomes" id="UP000823388">
    <property type="component" value="Chromosome 4K"/>
</dbReference>
<name>A0A8T0TNS3_PANVG</name>
<dbReference type="PANTHER" id="PTHR13068:SF177">
    <property type="entry name" value="OS06G0224900 PROTEIN"/>
    <property type="match status" value="1"/>
</dbReference>